<dbReference type="AlphaFoldDB" id="L9ZYQ6"/>
<dbReference type="Proteomes" id="UP000011648">
    <property type="component" value="Unassembled WGS sequence"/>
</dbReference>
<reference evidence="1 2" key="1">
    <citation type="journal article" date="2014" name="PLoS Genet.">
        <title>Phylogenetically driven sequencing of extremely halophilic archaea reveals strategies for static and dynamic osmo-response.</title>
        <authorList>
            <person name="Becker E.A."/>
            <person name="Seitzer P.M."/>
            <person name="Tritt A."/>
            <person name="Larsen D."/>
            <person name="Krusor M."/>
            <person name="Yao A.I."/>
            <person name="Wu D."/>
            <person name="Madern D."/>
            <person name="Eisen J.A."/>
            <person name="Darling A.E."/>
            <person name="Facciotti M.T."/>
        </authorList>
    </citation>
    <scope>NUCLEOTIDE SEQUENCE [LARGE SCALE GENOMIC DNA]</scope>
    <source>
        <strain evidence="1 2">DSM 12281</strain>
    </source>
</reference>
<organism evidence="1 2">
    <name type="scientific">Natrialba taiwanensis DSM 12281</name>
    <dbReference type="NCBI Taxonomy" id="1230458"/>
    <lineage>
        <taxon>Archaea</taxon>
        <taxon>Methanobacteriati</taxon>
        <taxon>Methanobacteriota</taxon>
        <taxon>Stenosarchaea group</taxon>
        <taxon>Halobacteria</taxon>
        <taxon>Halobacteriales</taxon>
        <taxon>Natrialbaceae</taxon>
        <taxon>Natrialba</taxon>
    </lineage>
</organism>
<gene>
    <name evidence="1" type="ORF">C484_10491</name>
</gene>
<evidence type="ECO:0000313" key="1">
    <source>
        <dbReference type="EMBL" id="ELY91449.1"/>
    </source>
</evidence>
<evidence type="ECO:0000313" key="2">
    <source>
        <dbReference type="Proteomes" id="UP000011648"/>
    </source>
</evidence>
<name>L9ZYQ6_9EURY</name>
<comment type="caution">
    <text evidence="1">The sequence shown here is derived from an EMBL/GenBank/DDBJ whole genome shotgun (WGS) entry which is preliminary data.</text>
</comment>
<accession>L9ZYQ6</accession>
<dbReference type="EMBL" id="AOIL01000037">
    <property type="protein sequence ID" value="ELY91449.1"/>
    <property type="molecule type" value="Genomic_DNA"/>
</dbReference>
<dbReference type="STRING" id="1230458.C484_10491"/>
<sequence length="90" mass="10188">MNELQYIGTTESGNSKLMVPGDGHEFTFERLDYQTIRLHTVTTLPGVERDYDEFSTVEELPAGVRRVIACSEYRMRSTKTTLEGAMSHAD</sequence>
<protein>
    <submittedName>
        <fullName evidence="1">Uncharacterized protein</fullName>
    </submittedName>
</protein>
<keyword evidence="2" id="KW-1185">Reference proteome</keyword>
<proteinExistence type="predicted"/>